<feature type="domain" description="MHD2" evidence="3">
    <location>
        <begin position="1569"/>
        <end position="1688"/>
    </location>
</feature>
<feature type="domain" description="C2" evidence="2">
    <location>
        <begin position="750"/>
        <end position="867"/>
    </location>
</feature>
<dbReference type="Proteomes" id="UP000695562">
    <property type="component" value="Unassembled WGS sequence"/>
</dbReference>
<proteinExistence type="predicted"/>
<dbReference type="Gene3D" id="2.60.40.150">
    <property type="entry name" value="C2 domain"/>
    <property type="match status" value="2"/>
</dbReference>
<protein>
    <recommendedName>
        <fullName evidence="6">C2 domain-containing protein</fullName>
    </recommendedName>
</protein>
<dbReference type="Pfam" id="PF00168">
    <property type="entry name" value="C2"/>
    <property type="match status" value="2"/>
</dbReference>
<dbReference type="InterPro" id="IPR000008">
    <property type="entry name" value="C2_dom"/>
</dbReference>
<dbReference type="PANTHER" id="PTHR23319">
    <property type="entry name" value="GRAM DOMAIN CONTAINING 1B, ISOFORM E"/>
    <property type="match status" value="1"/>
</dbReference>
<dbReference type="InterPro" id="IPR014772">
    <property type="entry name" value="Munc13_dom-2"/>
</dbReference>
<feature type="region of interest" description="Disordered" evidence="1">
    <location>
        <begin position="1502"/>
        <end position="1526"/>
    </location>
</feature>
<keyword evidence="5" id="KW-1185">Reference proteome</keyword>
<evidence type="ECO:0000259" key="3">
    <source>
        <dbReference type="PROSITE" id="PS51259"/>
    </source>
</evidence>
<dbReference type="GO" id="GO:0032934">
    <property type="term" value="F:sterol binding"/>
    <property type="evidence" value="ECO:0007669"/>
    <property type="project" value="TreeGrafter"/>
</dbReference>
<dbReference type="GO" id="GO:0140268">
    <property type="term" value="C:endoplasmic reticulum-plasma membrane contact site"/>
    <property type="evidence" value="ECO:0007669"/>
    <property type="project" value="TreeGrafter"/>
</dbReference>
<dbReference type="InterPro" id="IPR011993">
    <property type="entry name" value="PH-like_dom_sf"/>
</dbReference>
<dbReference type="PROSITE" id="PS51259">
    <property type="entry name" value="MHD2"/>
    <property type="match status" value="1"/>
</dbReference>
<reference evidence="4" key="1">
    <citation type="submission" date="2020-01" db="EMBL/GenBank/DDBJ databases">
        <title>Development of genomics and gene disruption for Polysphondylium violaceum indicates a role for the polyketide synthase stlB in stalk morphogenesis.</title>
        <authorList>
            <person name="Narita B."/>
            <person name="Kawabe Y."/>
            <person name="Kin K."/>
            <person name="Saito T."/>
            <person name="Gibbs R."/>
            <person name="Kuspa A."/>
            <person name="Muzny D."/>
            <person name="Queller D."/>
            <person name="Richards S."/>
            <person name="Strassman J."/>
            <person name="Sucgang R."/>
            <person name="Worley K."/>
            <person name="Schaap P."/>
        </authorList>
    </citation>
    <scope>NUCLEOTIDE SEQUENCE</scope>
    <source>
        <strain evidence="4">QSvi11</strain>
    </source>
</reference>
<dbReference type="Pfam" id="PF02893">
    <property type="entry name" value="GRAM"/>
    <property type="match status" value="2"/>
</dbReference>
<dbReference type="Gene3D" id="1.10.357.50">
    <property type="match status" value="1"/>
</dbReference>
<dbReference type="PROSITE" id="PS50004">
    <property type="entry name" value="C2"/>
    <property type="match status" value="1"/>
</dbReference>
<evidence type="ECO:0008006" key="6">
    <source>
        <dbReference type="Google" id="ProtNLM"/>
    </source>
</evidence>
<dbReference type="PANTHER" id="PTHR23319:SF34">
    <property type="entry name" value="C2 DOMAIN-CONTAINING PROTEIN"/>
    <property type="match status" value="1"/>
</dbReference>
<dbReference type="CDD" id="cd00030">
    <property type="entry name" value="C2"/>
    <property type="match status" value="1"/>
</dbReference>
<dbReference type="EMBL" id="AJWJ01000073">
    <property type="protein sequence ID" value="KAF2076093.1"/>
    <property type="molecule type" value="Genomic_DNA"/>
</dbReference>
<dbReference type="SMART" id="SM00239">
    <property type="entry name" value="C2"/>
    <property type="match status" value="2"/>
</dbReference>
<organism evidence="4 5">
    <name type="scientific">Polysphondylium violaceum</name>
    <dbReference type="NCBI Taxonomy" id="133409"/>
    <lineage>
        <taxon>Eukaryota</taxon>
        <taxon>Amoebozoa</taxon>
        <taxon>Evosea</taxon>
        <taxon>Eumycetozoa</taxon>
        <taxon>Dictyostelia</taxon>
        <taxon>Dictyosteliales</taxon>
        <taxon>Dictyosteliaceae</taxon>
        <taxon>Polysphondylium</taxon>
    </lineage>
</organism>
<feature type="compositionally biased region" description="Low complexity" evidence="1">
    <location>
        <begin position="1502"/>
        <end position="1525"/>
    </location>
</feature>
<dbReference type="GO" id="GO:0005789">
    <property type="term" value="C:endoplasmic reticulum membrane"/>
    <property type="evidence" value="ECO:0007669"/>
    <property type="project" value="TreeGrafter"/>
</dbReference>
<sequence length="1859" mass="212137">MKEKLLISVISGTELKKKKQWILVKLRLHNTKSKTKYVNGGEKIAFQKETFIFEVNEDVYPAGTLEIKVKTWEMLSSGEAFAFASVPLAPITAAMRESREFTNSLNQSTGSSIIVEEGVRDQDKQHAMTTRTVALVSKRGEEMKGAALMLHFELIPELDNTTMKSLPLMFRWFPELPHSEKVISECYCAKQPKSMVGMSHNGTMYITQNYVCFKSPSHLAKNKKNMISFREIRSIKKKMGSFYLPNAIQIRTAKKKYVFASFIHRSKAYRVLSNQWSLCGGSNSMNDVEEDDDDQEDELDDDDTMTYNDDQEDEEELAIINSSLNPTIEGLQTNIRPLSPLSKASLSTSGTRKARSLSIGKQQPLPVFSASTTPPVAATPPLAPVNENIKLVIEIEDYEHIGCANIFTITVGRDSIVKDLLDKVRSKIFSSSVPIQEQTQYMLMKSKTKRSKRSSQRLYPLPLDQILSNPDSFDNPMSWIPTKDFLLLHKSSSKSNNALLTTSSTFLTFGGASVKRFYVLESDKLISTYISSTQDILYLKKMVQSKEINVNFELVDENFKSFNINLPTNSLISDLYKEVSKHLLKRILPEEYNLYIPKNGERGIILSIDKPLDYYKIKPKCTIQIIKIPPFKSFMDKFKYFENSKNEKPLLFELVQTCFTNPLPSMKPDIDNPQFFLDKLQEKLVLDDTDVRLITKNLLFHSSFKDYSILIELKSRLEGLLLDSNKYYNTVSFLNNPVIYENWKTTEIHNISHLMKSVIFKEDCFVGDLHVHVIEGEGLGKGFEQCNAYVILSCRDDKRWKTTTIEDNTDPIWDESFVLKVNKPRAKLEMVIMNSKSAKEQEILGKIEINLKELEDLAPNTVKDAWFHLPTRGKIHLSLEYQYQFQEFNSYLNAVPERIETFKHFDHSNTDPLNDPNSSINNQHRLSIIHYPLYKTLLLFILDKQLASAPISPKLLAKQLKRMESDRSLNVDQQQDPDWIKPSYRLLLEQYRVRFGLGIITTSLIQLEIMIERYISELSPSLSNSAMTGVKNPDFIFELEEILTNIWTNTYEKKEVTEILITTTEIEGLCLALDKLLPLVQSTIGRYYESFPNNKPKGCLKSLVKVFETIIAIQNHLKNVDDLSYEQLLVQCVGRESKKKFDENVTAMGFLQLDIVSKKKQVAEITQMLIELISVIQEEINNTIPYETAFPDSVNITFTVIEVWGQCISLVIEDFCSWAPYHPQILVLVKHLLNYHNATKSICGDKLKPLPLKQLFITYVYKLLKEIKSNLNQLAVTSLAKDDKKTLASITGGYSSSFVVFFEACEGYCKDFDSLLWLPDSFSYVQLLEVFTSEIINFIKKLEEEIYHFISHTEIESPGKPTMFTLNIEPCIMMNNIDCSKTKLEMIANRIQKNLTNHLKSVDNNLDSTSKNCVETSFQMCLDDSYKTMNQILLSIDDFIISRMINNIIYCFESVLFTSPLNTKNSHYTASDLTSPLLAVNSVSTTPLVVGSNPLAHDQLQQLQQQQQPNLTSSTSSSGSSTPNPIQVATTTPSIVSIQASQSSSTSSLLSESGATGTLSARALLKYEKMILSQIKETISPKIEELYGKIKEPLFKPFLKKLWTLLIEEFQYLFIERPKDKLKLFHYNKVILNFDQIALFNSALKELMVLFHRGGSGIATPILEEKSLPIRMVVSLSEMDTTTLIDHYNQKRSVKQSHFNPPKDMIKAILATRFEFDKEARNFVNKANGVIEKPLVVDGIVVDEKVINVIPETEFIIDRYHCSYNGLFGILVISSRYLGFHSLLREVGVTLGHKISLPLTNIEEIKKTKVALLFNAIQIKSKENKIYTFSSFFDRDSVFNDIIHQMKVAQKKEKTNVVK</sequence>
<dbReference type="SUPFAM" id="SSF49562">
    <property type="entry name" value="C2 domain (Calcium/lipid-binding domain, CaLB)"/>
    <property type="match status" value="2"/>
</dbReference>
<accession>A0A8J4V289</accession>
<dbReference type="InterPro" id="IPR004182">
    <property type="entry name" value="GRAM"/>
</dbReference>
<dbReference type="GO" id="GO:0120015">
    <property type="term" value="F:sterol transfer activity"/>
    <property type="evidence" value="ECO:0007669"/>
    <property type="project" value="TreeGrafter"/>
</dbReference>
<dbReference type="GO" id="GO:0032366">
    <property type="term" value="P:intracellular sterol transport"/>
    <property type="evidence" value="ECO:0007669"/>
    <property type="project" value="TreeGrafter"/>
</dbReference>
<dbReference type="OrthoDB" id="2162691at2759"/>
<dbReference type="Gene3D" id="2.30.29.30">
    <property type="entry name" value="Pleckstrin-homology domain (PH domain)/Phosphotyrosine-binding domain (PTB)"/>
    <property type="match status" value="2"/>
</dbReference>
<comment type="caution">
    <text evidence="4">The sequence shown here is derived from an EMBL/GenBank/DDBJ whole genome shotgun (WGS) entry which is preliminary data.</text>
</comment>
<feature type="region of interest" description="Disordered" evidence="1">
    <location>
        <begin position="282"/>
        <end position="311"/>
    </location>
</feature>
<dbReference type="InterPro" id="IPR035892">
    <property type="entry name" value="C2_domain_sf"/>
</dbReference>
<name>A0A8J4V289_9MYCE</name>
<evidence type="ECO:0000313" key="4">
    <source>
        <dbReference type="EMBL" id="KAF2076093.1"/>
    </source>
</evidence>
<evidence type="ECO:0000259" key="2">
    <source>
        <dbReference type="PROSITE" id="PS50004"/>
    </source>
</evidence>
<dbReference type="InterPro" id="IPR051482">
    <property type="entry name" value="Cholesterol_transport"/>
</dbReference>
<gene>
    <name evidence="4" type="ORF">CYY_002607</name>
</gene>
<evidence type="ECO:0000256" key="1">
    <source>
        <dbReference type="SAM" id="MobiDB-lite"/>
    </source>
</evidence>
<dbReference type="GO" id="GO:0005886">
    <property type="term" value="C:plasma membrane"/>
    <property type="evidence" value="ECO:0007669"/>
    <property type="project" value="TreeGrafter"/>
</dbReference>
<feature type="compositionally biased region" description="Acidic residues" evidence="1">
    <location>
        <begin position="287"/>
        <end position="311"/>
    </location>
</feature>
<dbReference type="SMART" id="SM00568">
    <property type="entry name" value="GRAM"/>
    <property type="match status" value="2"/>
</dbReference>
<evidence type="ECO:0000313" key="5">
    <source>
        <dbReference type="Proteomes" id="UP000695562"/>
    </source>
</evidence>